<reference evidence="13 14" key="1">
    <citation type="submission" date="2020-05" db="EMBL/GenBank/DDBJ databases">
        <title>First description outside Europe of the emergent pathogen for shellfish aquaculture Vibrio europaeus.</title>
        <authorList>
            <person name="Dubert J."/>
            <person name="Rojas R."/>
        </authorList>
    </citation>
    <scope>NUCLEOTIDE SEQUENCE [LARGE SCALE GENOMIC DNA]</scope>
    <source>
        <strain evidence="13 14">NPI-1</strain>
    </source>
</reference>
<dbReference type="AlphaFoldDB" id="A0AAE7DW65"/>
<proteinExistence type="inferred from homology"/>
<gene>
    <name evidence="13" type="ORF">HOO69_05590</name>
</gene>
<dbReference type="Proteomes" id="UP000501443">
    <property type="component" value="Chromosome 1"/>
</dbReference>
<dbReference type="Pfam" id="PF00672">
    <property type="entry name" value="HAMP"/>
    <property type="match status" value="1"/>
</dbReference>
<dbReference type="GO" id="GO:0006935">
    <property type="term" value="P:chemotaxis"/>
    <property type="evidence" value="ECO:0007669"/>
    <property type="project" value="UniProtKB-ARBA"/>
</dbReference>
<evidence type="ECO:0000256" key="3">
    <source>
        <dbReference type="ARBA" id="ARBA00022692"/>
    </source>
</evidence>
<evidence type="ECO:0000313" key="14">
    <source>
        <dbReference type="Proteomes" id="UP000501443"/>
    </source>
</evidence>
<dbReference type="CDD" id="cd11386">
    <property type="entry name" value="MCP_signal"/>
    <property type="match status" value="1"/>
</dbReference>
<name>A0AAE7DW65_9VIBR</name>
<keyword evidence="2" id="KW-0997">Cell inner membrane</keyword>
<dbReference type="SMART" id="SM00304">
    <property type="entry name" value="HAMP"/>
    <property type="match status" value="1"/>
</dbReference>
<dbReference type="PANTHER" id="PTHR32089">
    <property type="entry name" value="METHYL-ACCEPTING CHEMOTAXIS PROTEIN MCPB"/>
    <property type="match status" value="1"/>
</dbReference>
<evidence type="ECO:0000256" key="5">
    <source>
        <dbReference type="ARBA" id="ARBA00023136"/>
    </source>
</evidence>
<evidence type="ECO:0000259" key="10">
    <source>
        <dbReference type="PROSITE" id="PS50111"/>
    </source>
</evidence>
<keyword evidence="3 9" id="KW-0812">Transmembrane</keyword>
<dbReference type="CDD" id="cd06225">
    <property type="entry name" value="HAMP"/>
    <property type="match status" value="1"/>
</dbReference>
<feature type="transmembrane region" description="Helical" evidence="9">
    <location>
        <begin position="192"/>
        <end position="213"/>
    </location>
</feature>
<dbReference type="SUPFAM" id="SSF58104">
    <property type="entry name" value="Methyl-accepting chemotaxis protein (MCP) signaling domain"/>
    <property type="match status" value="1"/>
</dbReference>
<evidence type="ECO:0000259" key="12">
    <source>
        <dbReference type="PROSITE" id="PS50885"/>
    </source>
</evidence>
<keyword evidence="2" id="KW-1003">Cell membrane</keyword>
<dbReference type="PANTHER" id="PTHR32089:SF119">
    <property type="entry name" value="METHYL-ACCEPTING CHEMOTAXIS PROTEIN CTPL"/>
    <property type="match status" value="1"/>
</dbReference>
<sequence length="545" mass="59772">MFTDLSVKKKIVLPVFLIILLFTTSSIINIVASQKRAQLSNSIQQHYLPALFTLEDAYRDLYQATSAVQALVLATSEKEIEHHRFEYKDNAYKALPRMEHAMELVKLELLPNSLKPEIEQLVRLGNDWLSSYEAFINAPESEWQLFYEQNKQTFDRQFVEVRQQLNVVKDAIEAARSETQIENETAAKQAELALEVGTFIVVLIALLTCWFLIKAIVKPIEQITQTMHDIASGDGDLSQRISSQSKDEIGQLAEGFNTFVSKIQHTIEQVIDSAASVRSEMAHLSTVAQSISDSTNQQQHESEVVAAAVHEMQTTSHLVSENASSAADASHGANQEVRSANSVLESTVESIRQLAADIDNASGVIHTLDQDVANIASILDVICGIAEQTNLLALNAAIEAARAGEQGRGFAVVADEVRSLASRTQHSTGEIQAMIERLQFGAEQAVEVMHASKSSSDSTITLAQSATQSLSEILTAISKMNEMNTQIATAASQQSSVSEDVNYNVQKIADNSSTIVKMVGTADQSICALENQCERLEKLVSQFKC</sequence>
<feature type="transmembrane region" description="Helical" evidence="9">
    <location>
        <begin position="12"/>
        <end position="32"/>
    </location>
</feature>
<evidence type="ECO:0000259" key="11">
    <source>
        <dbReference type="PROSITE" id="PS50192"/>
    </source>
</evidence>
<dbReference type="GO" id="GO:0005886">
    <property type="term" value="C:plasma membrane"/>
    <property type="evidence" value="ECO:0007669"/>
    <property type="project" value="UniProtKB-SubCell"/>
</dbReference>
<evidence type="ECO:0000313" key="13">
    <source>
        <dbReference type="EMBL" id="QJY36114.1"/>
    </source>
</evidence>
<dbReference type="InterPro" id="IPR004089">
    <property type="entry name" value="MCPsignal_dom"/>
</dbReference>
<accession>A0AAE7DW65</accession>
<dbReference type="EMBL" id="CP053541">
    <property type="protein sequence ID" value="QJY36114.1"/>
    <property type="molecule type" value="Genomic_DNA"/>
</dbReference>
<feature type="domain" description="T-SNARE coiled-coil homology" evidence="11">
    <location>
        <begin position="460"/>
        <end position="522"/>
    </location>
</feature>
<evidence type="ECO:0000256" key="8">
    <source>
        <dbReference type="PROSITE-ProRule" id="PRU00284"/>
    </source>
</evidence>
<dbReference type="SMART" id="SM00283">
    <property type="entry name" value="MA"/>
    <property type="match status" value="1"/>
</dbReference>
<evidence type="ECO:0000256" key="9">
    <source>
        <dbReference type="SAM" id="Phobius"/>
    </source>
</evidence>
<dbReference type="Pfam" id="PF00015">
    <property type="entry name" value="MCPsignal"/>
    <property type="match status" value="1"/>
</dbReference>
<feature type="domain" description="HAMP" evidence="12">
    <location>
        <begin position="214"/>
        <end position="268"/>
    </location>
</feature>
<evidence type="ECO:0000256" key="1">
    <source>
        <dbReference type="ARBA" id="ARBA00004429"/>
    </source>
</evidence>
<dbReference type="PROSITE" id="PS50111">
    <property type="entry name" value="CHEMOTAXIS_TRANSDUC_2"/>
    <property type="match status" value="1"/>
</dbReference>
<keyword evidence="5 9" id="KW-0472">Membrane</keyword>
<protein>
    <submittedName>
        <fullName evidence="13">Methyl-accepting chemotaxis protein</fullName>
    </submittedName>
</protein>
<dbReference type="RefSeq" id="WP_171801524.1">
    <property type="nucleotide sequence ID" value="NZ_CP053541.1"/>
</dbReference>
<dbReference type="InterPro" id="IPR003660">
    <property type="entry name" value="HAMP_dom"/>
</dbReference>
<dbReference type="PROSITE" id="PS50885">
    <property type="entry name" value="HAMP"/>
    <property type="match status" value="1"/>
</dbReference>
<dbReference type="PROSITE" id="PS50192">
    <property type="entry name" value="T_SNARE"/>
    <property type="match status" value="1"/>
</dbReference>
<evidence type="ECO:0000256" key="7">
    <source>
        <dbReference type="ARBA" id="ARBA00029447"/>
    </source>
</evidence>
<comment type="subcellular location">
    <subcellularLocation>
        <location evidence="1">Cell inner membrane</location>
        <topology evidence="1">Multi-pass membrane protein</topology>
    </subcellularLocation>
</comment>
<evidence type="ECO:0000256" key="4">
    <source>
        <dbReference type="ARBA" id="ARBA00022989"/>
    </source>
</evidence>
<keyword evidence="4 9" id="KW-1133">Transmembrane helix</keyword>
<dbReference type="InterPro" id="IPR000727">
    <property type="entry name" value="T_SNARE_dom"/>
</dbReference>
<evidence type="ECO:0000256" key="6">
    <source>
        <dbReference type="ARBA" id="ARBA00023224"/>
    </source>
</evidence>
<dbReference type="FunFam" id="1.10.287.950:FF:000001">
    <property type="entry name" value="Methyl-accepting chemotaxis sensory transducer"/>
    <property type="match status" value="1"/>
</dbReference>
<feature type="domain" description="Methyl-accepting transducer" evidence="10">
    <location>
        <begin position="273"/>
        <end position="509"/>
    </location>
</feature>
<keyword evidence="6 8" id="KW-0807">Transducer</keyword>
<comment type="similarity">
    <text evidence="7">Belongs to the methyl-accepting chemotaxis (MCP) protein family.</text>
</comment>
<dbReference type="GO" id="GO:0007165">
    <property type="term" value="P:signal transduction"/>
    <property type="evidence" value="ECO:0007669"/>
    <property type="project" value="UniProtKB-KW"/>
</dbReference>
<organism evidence="13 14">
    <name type="scientific">Vibrio europaeus</name>
    <dbReference type="NCBI Taxonomy" id="300876"/>
    <lineage>
        <taxon>Bacteria</taxon>
        <taxon>Pseudomonadati</taxon>
        <taxon>Pseudomonadota</taxon>
        <taxon>Gammaproteobacteria</taxon>
        <taxon>Vibrionales</taxon>
        <taxon>Vibrionaceae</taxon>
        <taxon>Vibrio</taxon>
        <taxon>Vibrio oreintalis group</taxon>
    </lineage>
</organism>
<evidence type="ECO:0000256" key="2">
    <source>
        <dbReference type="ARBA" id="ARBA00022519"/>
    </source>
</evidence>
<dbReference type="Gene3D" id="1.10.287.950">
    <property type="entry name" value="Methyl-accepting chemotaxis protein"/>
    <property type="match status" value="1"/>
</dbReference>